<organism evidence="1 2">
    <name type="scientific">Cymbomonas tetramitiformis</name>
    <dbReference type="NCBI Taxonomy" id="36881"/>
    <lineage>
        <taxon>Eukaryota</taxon>
        <taxon>Viridiplantae</taxon>
        <taxon>Chlorophyta</taxon>
        <taxon>Pyramimonadophyceae</taxon>
        <taxon>Pyramimonadales</taxon>
        <taxon>Pyramimonadaceae</taxon>
        <taxon>Cymbomonas</taxon>
    </lineage>
</organism>
<keyword evidence="2" id="KW-1185">Reference proteome</keyword>
<sequence length="75" mass="8955">MQIYEAIRATKKKGMFMTGVVEHLWRTKTVANNITPEPEKEVQGAYSCFWKEKYFRSYMYHKKVRHFVSPVVLIP</sequence>
<gene>
    <name evidence="1" type="ORF">CYMTET_32171</name>
</gene>
<evidence type="ECO:0000313" key="2">
    <source>
        <dbReference type="Proteomes" id="UP001190700"/>
    </source>
</evidence>
<reference evidence="1 2" key="1">
    <citation type="journal article" date="2015" name="Genome Biol. Evol.">
        <title>Comparative Genomics of a Bacterivorous Green Alga Reveals Evolutionary Causalities and Consequences of Phago-Mixotrophic Mode of Nutrition.</title>
        <authorList>
            <person name="Burns J.A."/>
            <person name="Paasch A."/>
            <person name="Narechania A."/>
            <person name="Kim E."/>
        </authorList>
    </citation>
    <scope>NUCLEOTIDE SEQUENCE [LARGE SCALE GENOMIC DNA]</scope>
    <source>
        <strain evidence="1 2">PLY_AMNH</strain>
    </source>
</reference>
<evidence type="ECO:0000313" key="1">
    <source>
        <dbReference type="EMBL" id="KAK3258797.1"/>
    </source>
</evidence>
<dbReference type="Proteomes" id="UP001190700">
    <property type="component" value="Unassembled WGS sequence"/>
</dbReference>
<protein>
    <submittedName>
        <fullName evidence="1">Uncharacterized protein</fullName>
    </submittedName>
</protein>
<proteinExistence type="predicted"/>
<dbReference type="EMBL" id="LGRX02019259">
    <property type="protein sequence ID" value="KAK3258797.1"/>
    <property type="molecule type" value="Genomic_DNA"/>
</dbReference>
<name>A0AAE0KS65_9CHLO</name>
<accession>A0AAE0KS65</accession>
<dbReference type="AlphaFoldDB" id="A0AAE0KS65"/>
<comment type="caution">
    <text evidence="1">The sequence shown here is derived from an EMBL/GenBank/DDBJ whole genome shotgun (WGS) entry which is preliminary data.</text>
</comment>